<name>A0ABY7E8A9_MYAAR</name>
<dbReference type="InterPro" id="IPR004895">
    <property type="entry name" value="Prenylated_rab_accept_PRA1"/>
</dbReference>
<organism evidence="8 9">
    <name type="scientific">Mya arenaria</name>
    <name type="common">Soft-shell clam</name>
    <dbReference type="NCBI Taxonomy" id="6604"/>
    <lineage>
        <taxon>Eukaryota</taxon>
        <taxon>Metazoa</taxon>
        <taxon>Spiralia</taxon>
        <taxon>Lophotrochozoa</taxon>
        <taxon>Mollusca</taxon>
        <taxon>Bivalvia</taxon>
        <taxon>Autobranchia</taxon>
        <taxon>Heteroconchia</taxon>
        <taxon>Euheterodonta</taxon>
        <taxon>Imparidentia</taxon>
        <taxon>Neoheterodontei</taxon>
        <taxon>Myida</taxon>
        <taxon>Myoidea</taxon>
        <taxon>Myidae</taxon>
        <taxon>Mya</taxon>
    </lineage>
</organism>
<accession>A0ABY7E8A9</accession>
<evidence type="ECO:0000256" key="4">
    <source>
        <dbReference type="ARBA" id="ARBA00022692"/>
    </source>
</evidence>
<keyword evidence="9" id="KW-1185">Reference proteome</keyword>
<gene>
    <name evidence="8" type="ORF">MAR_020763</name>
</gene>
<comment type="similarity">
    <text evidence="3 7">Belongs to the PRA1 family.</text>
</comment>
<evidence type="ECO:0000256" key="5">
    <source>
        <dbReference type="ARBA" id="ARBA00022989"/>
    </source>
</evidence>
<dbReference type="Pfam" id="PF03208">
    <property type="entry name" value="PRA1"/>
    <property type="match status" value="1"/>
</dbReference>
<reference evidence="8" key="1">
    <citation type="submission" date="2022-11" db="EMBL/GenBank/DDBJ databases">
        <title>Centuries of genome instability and evolution in soft-shell clam transmissible cancer (bioRxiv).</title>
        <authorList>
            <person name="Hart S.F.M."/>
            <person name="Yonemitsu M.A."/>
            <person name="Giersch R.M."/>
            <person name="Beal B.F."/>
            <person name="Arriagada G."/>
            <person name="Davis B.W."/>
            <person name="Ostrander E.A."/>
            <person name="Goff S.P."/>
            <person name="Metzger M.J."/>
        </authorList>
    </citation>
    <scope>NUCLEOTIDE SEQUENCE</scope>
    <source>
        <strain evidence="8">MELC-2E11</strain>
        <tissue evidence="8">Siphon/mantle</tissue>
    </source>
</reference>
<dbReference type="PANTHER" id="PTHR19317">
    <property type="entry name" value="PRENYLATED RAB ACCEPTOR 1-RELATED"/>
    <property type="match status" value="1"/>
</dbReference>
<evidence type="ECO:0000313" key="9">
    <source>
        <dbReference type="Proteomes" id="UP001164746"/>
    </source>
</evidence>
<evidence type="ECO:0000256" key="3">
    <source>
        <dbReference type="ARBA" id="ARBA00006483"/>
    </source>
</evidence>
<dbReference type="PANTHER" id="PTHR19317:SF0">
    <property type="entry name" value="PRENYLATED RAB ACCEPTOR PROTEIN 1"/>
    <property type="match status" value="1"/>
</dbReference>
<dbReference type="Proteomes" id="UP001164746">
    <property type="component" value="Chromosome 5"/>
</dbReference>
<comment type="subcellular location">
    <subcellularLocation>
        <location evidence="2">Cytoplasmic vesicle</location>
        <location evidence="2">Secretory vesicle</location>
        <location evidence="2">Synaptic vesicle</location>
    </subcellularLocation>
    <subcellularLocation>
        <location evidence="1 7">Membrane</location>
        <topology evidence="1 7">Multi-pass membrane protein</topology>
    </subcellularLocation>
</comment>
<evidence type="ECO:0000256" key="6">
    <source>
        <dbReference type="ARBA" id="ARBA00023136"/>
    </source>
</evidence>
<feature type="transmembrane region" description="Helical" evidence="7">
    <location>
        <begin position="85"/>
        <end position="116"/>
    </location>
</feature>
<evidence type="ECO:0000313" key="8">
    <source>
        <dbReference type="EMBL" id="WAR05394.1"/>
    </source>
</evidence>
<sequence>MDKHSVNIDLEGNIDTPLVVNKSFKERVMAISMSNASAREWFAKTRDGIRPWGEFANTQRFQTPKAVAPLPKRIVKNIEHFQSNYLFVFIGLVIVCILTSPLLLVAIGACLGACYVINIRNKDSKLKLMGASVFVIMLHASFYTPGDEGEPFDLEMEPGSEAHMPVELADISEELNWNYYNGYALLARLEQSLNNWIMSDPGE</sequence>
<comment type="caution">
    <text evidence="7">Lacks conserved residue(s) required for the propagation of feature annotation.</text>
</comment>
<protein>
    <recommendedName>
        <fullName evidence="7">PRA1 family protein</fullName>
    </recommendedName>
</protein>
<keyword evidence="5 7" id="KW-1133">Transmembrane helix</keyword>
<dbReference type="EMBL" id="CP111016">
    <property type="protein sequence ID" value="WAR05394.1"/>
    <property type="molecule type" value="Genomic_DNA"/>
</dbReference>
<keyword evidence="6 7" id="KW-0472">Membrane</keyword>
<proteinExistence type="inferred from homology"/>
<evidence type="ECO:0000256" key="1">
    <source>
        <dbReference type="ARBA" id="ARBA00004141"/>
    </source>
</evidence>
<evidence type="ECO:0000256" key="7">
    <source>
        <dbReference type="RuleBase" id="RU363107"/>
    </source>
</evidence>
<evidence type="ECO:0000256" key="2">
    <source>
        <dbReference type="ARBA" id="ARBA00004234"/>
    </source>
</evidence>
<feature type="non-terminal residue" evidence="8">
    <location>
        <position position="203"/>
    </location>
</feature>
<keyword evidence="4 7" id="KW-0812">Transmembrane</keyword>